<accession>A0A921IJB4</accession>
<dbReference type="GO" id="GO:0003700">
    <property type="term" value="F:DNA-binding transcription factor activity"/>
    <property type="evidence" value="ECO:0007669"/>
    <property type="project" value="TreeGrafter"/>
</dbReference>
<dbReference type="PANTHER" id="PTHR30146">
    <property type="entry name" value="LACI-RELATED TRANSCRIPTIONAL REPRESSOR"/>
    <property type="match status" value="1"/>
</dbReference>
<sequence>MADIAQRLGISVVSVSKGLSGKEGVSDEMRAKILATAQELGYEMPVKAEASAQRSINIGILVADRHFDESAFYSSLYRSLLNHCAPLGYNCILEIVPAESEQNCIMPTLLVNRKVDALIFMGELHRRYISTVLQYGLPFMFLDFYDDTIAGDSVLSDNTSGGYQMTEHLLSTGRRRIGFVGSVCATSSIMDRYLGYCRALLMAGIEPRPDWRLEDRDSDGRLIQTRLPEDMPEAFVCNCDEVAFNLVELLHRNGYEVPRDVAVTGYDDYRFSTICRPQLTSYRIDVDGMAGAVVSQLRRKLNGKSPLAPTTIVPGAFVRRDST</sequence>
<evidence type="ECO:0000313" key="5">
    <source>
        <dbReference type="EMBL" id="HJG27105.1"/>
    </source>
</evidence>
<dbReference type="SUPFAM" id="SSF47413">
    <property type="entry name" value="lambda repressor-like DNA-binding domains"/>
    <property type="match status" value="1"/>
</dbReference>
<evidence type="ECO:0000256" key="2">
    <source>
        <dbReference type="ARBA" id="ARBA00023125"/>
    </source>
</evidence>
<organism evidence="5 6">
    <name type="scientific">Subdoligranulum variabile</name>
    <dbReference type="NCBI Taxonomy" id="214851"/>
    <lineage>
        <taxon>Bacteria</taxon>
        <taxon>Bacillati</taxon>
        <taxon>Bacillota</taxon>
        <taxon>Clostridia</taxon>
        <taxon>Eubacteriales</taxon>
        <taxon>Oscillospiraceae</taxon>
        <taxon>Subdoligranulum</taxon>
    </lineage>
</organism>
<dbReference type="SMART" id="SM00354">
    <property type="entry name" value="HTH_LACI"/>
    <property type="match status" value="1"/>
</dbReference>
<protein>
    <submittedName>
        <fullName evidence="5">LacI family DNA-binding transcriptional regulator</fullName>
    </submittedName>
</protein>
<dbReference type="InterPro" id="IPR028082">
    <property type="entry name" value="Peripla_BP_I"/>
</dbReference>
<evidence type="ECO:0000313" key="6">
    <source>
        <dbReference type="Proteomes" id="UP000782880"/>
    </source>
</evidence>
<name>A0A921IJB4_9FIRM</name>
<dbReference type="PANTHER" id="PTHR30146:SF154">
    <property type="entry name" value="TRANSCRIPTION REGULATOR, MEMBER OF GALR FAMILY"/>
    <property type="match status" value="1"/>
</dbReference>
<proteinExistence type="predicted"/>
<reference evidence="5" key="2">
    <citation type="submission" date="2021-09" db="EMBL/GenBank/DDBJ databases">
        <authorList>
            <person name="Gilroy R."/>
        </authorList>
    </citation>
    <scope>NUCLEOTIDE SEQUENCE</scope>
    <source>
        <strain evidence="5">ChiBcec21-2208</strain>
    </source>
</reference>
<dbReference type="InterPro" id="IPR000843">
    <property type="entry name" value="HTH_LacI"/>
</dbReference>
<dbReference type="CDD" id="cd19974">
    <property type="entry name" value="PBP1_LacI-like"/>
    <property type="match status" value="1"/>
</dbReference>
<dbReference type="CDD" id="cd01392">
    <property type="entry name" value="HTH_LacI"/>
    <property type="match status" value="1"/>
</dbReference>
<dbReference type="Gene3D" id="1.10.260.40">
    <property type="entry name" value="lambda repressor-like DNA-binding domains"/>
    <property type="match status" value="1"/>
</dbReference>
<keyword evidence="2 5" id="KW-0238">DNA-binding</keyword>
<reference evidence="5" key="1">
    <citation type="journal article" date="2021" name="PeerJ">
        <title>Extensive microbial diversity within the chicken gut microbiome revealed by metagenomics and culture.</title>
        <authorList>
            <person name="Gilroy R."/>
            <person name="Ravi A."/>
            <person name="Getino M."/>
            <person name="Pursley I."/>
            <person name="Horton D.L."/>
            <person name="Alikhan N.F."/>
            <person name="Baker D."/>
            <person name="Gharbi K."/>
            <person name="Hall N."/>
            <person name="Watson M."/>
            <person name="Adriaenssens E.M."/>
            <person name="Foster-Nyarko E."/>
            <person name="Jarju S."/>
            <person name="Secka A."/>
            <person name="Antonio M."/>
            <person name="Oren A."/>
            <person name="Chaudhuri R.R."/>
            <person name="La Ragione R."/>
            <person name="Hildebrand F."/>
            <person name="Pallen M.J."/>
        </authorList>
    </citation>
    <scope>NUCLEOTIDE SEQUENCE</scope>
    <source>
        <strain evidence="5">ChiBcec21-2208</strain>
    </source>
</reference>
<comment type="caution">
    <text evidence="5">The sequence shown here is derived from an EMBL/GenBank/DDBJ whole genome shotgun (WGS) entry which is preliminary data.</text>
</comment>
<evidence type="ECO:0000259" key="4">
    <source>
        <dbReference type="PROSITE" id="PS50932"/>
    </source>
</evidence>
<evidence type="ECO:0000256" key="3">
    <source>
        <dbReference type="ARBA" id="ARBA00023163"/>
    </source>
</evidence>
<dbReference type="Pfam" id="PF13377">
    <property type="entry name" value="Peripla_BP_3"/>
    <property type="match status" value="1"/>
</dbReference>
<dbReference type="SUPFAM" id="SSF53822">
    <property type="entry name" value="Periplasmic binding protein-like I"/>
    <property type="match status" value="1"/>
</dbReference>
<dbReference type="Proteomes" id="UP000782880">
    <property type="component" value="Unassembled WGS sequence"/>
</dbReference>
<gene>
    <name evidence="5" type="ORF">K8V20_00440</name>
</gene>
<dbReference type="Pfam" id="PF00356">
    <property type="entry name" value="LacI"/>
    <property type="match status" value="1"/>
</dbReference>
<dbReference type="EMBL" id="DYVE01000013">
    <property type="protein sequence ID" value="HJG27105.1"/>
    <property type="molecule type" value="Genomic_DNA"/>
</dbReference>
<dbReference type="AlphaFoldDB" id="A0A921IJB4"/>
<dbReference type="InterPro" id="IPR046335">
    <property type="entry name" value="LacI/GalR-like_sensor"/>
</dbReference>
<dbReference type="Gene3D" id="3.40.50.2300">
    <property type="match status" value="2"/>
</dbReference>
<dbReference type="PROSITE" id="PS50932">
    <property type="entry name" value="HTH_LACI_2"/>
    <property type="match status" value="1"/>
</dbReference>
<dbReference type="GO" id="GO:0000976">
    <property type="term" value="F:transcription cis-regulatory region binding"/>
    <property type="evidence" value="ECO:0007669"/>
    <property type="project" value="TreeGrafter"/>
</dbReference>
<evidence type="ECO:0000256" key="1">
    <source>
        <dbReference type="ARBA" id="ARBA00023015"/>
    </source>
</evidence>
<keyword evidence="1" id="KW-0805">Transcription regulation</keyword>
<feature type="domain" description="HTH lacI-type" evidence="4">
    <location>
        <begin position="1"/>
        <end position="53"/>
    </location>
</feature>
<dbReference type="InterPro" id="IPR010982">
    <property type="entry name" value="Lambda_DNA-bd_dom_sf"/>
</dbReference>
<keyword evidence="3" id="KW-0804">Transcription</keyword>